<keyword evidence="1" id="KW-0812">Transmembrane</keyword>
<protein>
    <submittedName>
        <fullName evidence="2">ORF-2a</fullName>
    </submittedName>
</protein>
<evidence type="ECO:0000256" key="1">
    <source>
        <dbReference type="SAM" id="Phobius"/>
    </source>
</evidence>
<evidence type="ECO:0000313" key="3">
    <source>
        <dbReference type="Proteomes" id="UP000201284"/>
    </source>
</evidence>
<feature type="transmembrane region" description="Helical" evidence="1">
    <location>
        <begin position="68"/>
        <end position="88"/>
    </location>
</feature>
<sequence length="119" mass="13327">MLAFLGLPIHLVFLLLCMVCLAAGNQLLSKVCLILRSLVLSLTVLLDPQILLGVVLKKLYNHYNRDSTFSTSIFLDLLTRVLICYFPILIRTSASHLLLISLIVVLIGLVLRFVNTLTY</sequence>
<dbReference type="RefSeq" id="YP_009046480.1">
    <property type="nucleotide sequence ID" value="NC_024449.1"/>
</dbReference>
<dbReference type="GeneID" id="19737998"/>
<name>A0A068ENH7_9VIRU</name>
<dbReference type="KEGG" id="vg:19737998"/>
<keyword evidence="1" id="KW-1133">Transmembrane helix</keyword>
<feature type="transmembrane region" description="Helical" evidence="1">
    <location>
        <begin position="38"/>
        <end position="56"/>
    </location>
</feature>
<keyword evidence="3" id="KW-1185">Reference proteome</keyword>
<organism evidence="2 3">
    <name type="scientific">Cherry twisted leaf associated virus</name>
    <dbReference type="NCBI Taxonomy" id="1424279"/>
    <lineage>
        <taxon>Viruses</taxon>
        <taxon>Riboviria</taxon>
        <taxon>Orthornavirae</taxon>
        <taxon>Kitrinoviricota</taxon>
        <taxon>Alsuviricetes</taxon>
        <taxon>Tymovirales</taxon>
        <taxon>Betaflexiviridae</taxon>
        <taxon>Quinvirinae</taxon>
        <taxon>Robigovirus</taxon>
        <taxon>Robigovirus tortifoliae</taxon>
    </lineage>
</organism>
<feature type="transmembrane region" description="Helical" evidence="1">
    <location>
        <begin position="94"/>
        <end position="114"/>
    </location>
</feature>
<dbReference type="OrthoDB" id="38234at10239"/>
<keyword evidence="1" id="KW-0472">Membrane</keyword>
<evidence type="ECO:0000313" key="2">
    <source>
        <dbReference type="EMBL" id="AID51402.1"/>
    </source>
</evidence>
<accession>A0A068ENH7</accession>
<dbReference type="Proteomes" id="UP000201284">
    <property type="component" value="Segment"/>
</dbReference>
<proteinExistence type="predicted"/>
<reference evidence="2 3" key="1">
    <citation type="journal article" date="2014" name="Arch. Virol.">
        <title>Analysis of the complete genome of a virus associated with twisted leaf disease of cherry reveals evidence of a close relationship to unassigned viruses in the family Betaflexiviridae.</title>
        <authorList>
            <person name="James D."/>
            <person name="Varga A."/>
            <person name="Lye D."/>
        </authorList>
    </citation>
    <scope>NUCLEOTIDE SEQUENCE [LARGE SCALE GENOMIC DNA]</scope>
    <source>
        <strain evidence="2">CTLV_8431</strain>
    </source>
</reference>
<dbReference type="EMBL" id="KF958838">
    <property type="protein sequence ID" value="AID51402.1"/>
    <property type="molecule type" value="Genomic_RNA"/>
</dbReference>